<evidence type="ECO:0000313" key="3">
    <source>
        <dbReference type="Proteomes" id="UP000000559"/>
    </source>
</evidence>
<evidence type="ECO:0000313" key="2">
    <source>
        <dbReference type="EMBL" id="AOW26367.1"/>
    </source>
</evidence>
<keyword evidence="3" id="KW-1185">Reference proteome</keyword>
<dbReference type="Proteomes" id="UP000000559">
    <property type="component" value="Chromosome 1"/>
</dbReference>
<protein>
    <submittedName>
        <fullName evidence="2">Uncharacterized protein</fullName>
    </submittedName>
</protein>
<dbReference type="EMBL" id="CP017623">
    <property type="protein sequence ID" value="AOW26367.1"/>
    <property type="molecule type" value="Genomic_DNA"/>
</dbReference>
<dbReference type="RefSeq" id="XP_019330668.1">
    <property type="nucleotide sequence ID" value="XM_019475123.1"/>
</dbReference>
<accession>A0A1D8PDZ4</accession>
<gene>
    <name evidence="2" type="ordered locus">CAALFM_C107150WA</name>
    <name evidence="1" type="ordered locus">orf19.4450.2</name>
</gene>
<dbReference type="InParanoid" id="A0A1D8PDZ4"/>
<reference evidence="2 3" key="1">
    <citation type="journal article" date="2004" name="Proc. Natl. Acad. Sci. U.S.A.">
        <title>The diploid genome sequence of Candida albicans.</title>
        <authorList>
            <person name="Jones T."/>
            <person name="Federspiel N.A."/>
            <person name="Chibana H."/>
            <person name="Dungan J."/>
            <person name="Kalman S."/>
            <person name="Magee B.B."/>
            <person name="Newport G."/>
            <person name="Thorstenson Y.R."/>
            <person name="Agabian N."/>
            <person name="Magee P.T."/>
            <person name="Davis R.W."/>
            <person name="Scherer S."/>
        </authorList>
    </citation>
    <scope>NUCLEOTIDE SEQUENCE [LARGE SCALE GENOMIC DNA]</scope>
    <source>
        <strain evidence="3">SC5314 / ATCC MYA-2876</strain>
    </source>
</reference>
<dbReference type="OMA" id="SCVYPFN"/>
<evidence type="ECO:0000313" key="1">
    <source>
        <dbReference type="CGD" id="CAL0000184286"/>
    </source>
</evidence>
<dbReference type="CGD" id="CAL0000184286">
    <property type="gene designation" value="orf19.4450.2"/>
</dbReference>
<dbReference type="AlphaFoldDB" id="A0A1D8PDZ4"/>
<name>A0A1D8PDZ4_CANAL</name>
<sequence length="80" mass="9138">MPLTCPLCQTELKLHLLQPELSIISCPSLTCIYPFNLSVDEIHSNNLLVPMTNHDIMNKMKQKFEGTTNITEDTKSIYNE</sequence>
<dbReference type="KEGG" id="cal:CAALFM_C107150WA"/>
<proteinExistence type="predicted"/>
<dbReference type="GeneID" id="30515019"/>
<organism evidence="2 3">
    <name type="scientific">Candida albicans (strain SC5314 / ATCC MYA-2876)</name>
    <name type="common">Yeast</name>
    <dbReference type="NCBI Taxonomy" id="237561"/>
    <lineage>
        <taxon>Eukaryota</taxon>
        <taxon>Fungi</taxon>
        <taxon>Dikarya</taxon>
        <taxon>Ascomycota</taxon>
        <taxon>Saccharomycotina</taxon>
        <taxon>Pichiomycetes</taxon>
        <taxon>Debaryomycetaceae</taxon>
        <taxon>Candida/Lodderomyces clade</taxon>
        <taxon>Candida</taxon>
    </lineage>
</organism>
<dbReference type="OrthoDB" id="4079529at2759"/>
<dbReference type="VEuPathDB" id="FungiDB:C1_07150W_A"/>
<dbReference type="FunCoup" id="A0A1D8PDZ4">
    <property type="interactions" value="24"/>
</dbReference>
<reference evidence="2 3" key="2">
    <citation type="journal article" date="2007" name="Genome Biol.">
        <title>Assembly of the Candida albicans genome into sixteen supercontigs aligned on the eight chromosomes.</title>
        <authorList>
            <person name="van het Hoog M."/>
            <person name="Rast T.J."/>
            <person name="Martchenko M."/>
            <person name="Grindle S."/>
            <person name="Dignard D."/>
            <person name="Hogues H."/>
            <person name="Cuomo C."/>
            <person name="Berriman M."/>
            <person name="Scherer S."/>
            <person name="Magee B.B."/>
            <person name="Whiteway M."/>
            <person name="Chibana H."/>
            <person name="Nantel A."/>
            <person name="Magee P.T."/>
        </authorList>
    </citation>
    <scope>GENOME REANNOTATION</scope>
    <source>
        <strain evidence="3">SC5314 / ATCC MYA-2876</strain>
    </source>
</reference>
<reference evidence="2 3" key="3">
    <citation type="journal article" date="2013" name="Genome Biol.">
        <title>Assembly of a phased diploid Candida albicans genome facilitates allele-specific measurements and provides a simple model for repeat and indel structure.</title>
        <authorList>
            <person name="Muzzey D."/>
            <person name="Schwartz K."/>
            <person name="Weissman J.S."/>
            <person name="Sherlock G."/>
        </authorList>
    </citation>
    <scope>NUCLEOTIDE SEQUENCE [LARGE SCALE GENOMIC DNA]</scope>
    <source>
        <strain evidence="3">SC5314 / ATCC MYA-2876</strain>
    </source>
</reference>